<feature type="chain" id="PRO_5019436527" evidence="2">
    <location>
        <begin position="22"/>
        <end position="217"/>
    </location>
</feature>
<dbReference type="EMBL" id="KV875665">
    <property type="protein sequence ID" value="RZR72326.1"/>
    <property type="molecule type" value="Genomic_DNA"/>
</dbReference>
<evidence type="ECO:0000256" key="1">
    <source>
        <dbReference type="SAM" id="MobiDB-lite"/>
    </source>
</evidence>
<organism evidence="3">
    <name type="scientific">Ensete ventricosum</name>
    <name type="common">Abyssinian banana</name>
    <name type="synonym">Musa ensete</name>
    <dbReference type="NCBI Taxonomy" id="4639"/>
    <lineage>
        <taxon>Eukaryota</taxon>
        <taxon>Viridiplantae</taxon>
        <taxon>Streptophyta</taxon>
        <taxon>Embryophyta</taxon>
        <taxon>Tracheophyta</taxon>
        <taxon>Spermatophyta</taxon>
        <taxon>Magnoliopsida</taxon>
        <taxon>Liliopsida</taxon>
        <taxon>Zingiberales</taxon>
        <taxon>Musaceae</taxon>
        <taxon>Ensete</taxon>
    </lineage>
</organism>
<feature type="compositionally biased region" description="Pro residues" evidence="1">
    <location>
        <begin position="105"/>
        <end position="120"/>
    </location>
</feature>
<gene>
    <name evidence="3" type="ORF">BHM03_00012454</name>
</gene>
<dbReference type="AlphaFoldDB" id="A0A445MDP5"/>
<protein>
    <submittedName>
        <fullName evidence="3">Uncharacterized protein</fullName>
    </submittedName>
</protein>
<evidence type="ECO:0000313" key="3">
    <source>
        <dbReference type="EMBL" id="RZR72326.1"/>
    </source>
</evidence>
<evidence type="ECO:0000256" key="2">
    <source>
        <dbReference type="SAM" id="SignalP"/>
    </source>
</evidence>
<feature type="compositionally biased region" description="Low complexity" evidence="1">
    <location>
        <begin position="95"/>
        <end position="104"/>
    </location>
</feature>
<feature type="region of interest" description="Disordered" evidence="1">
    <location>
        <begin position="83"/>
        <end position="120"/>
    </location>
</feature>
<dbReference type="Proteomes" id="UP000290560">
    <property type="component" value="Unassembled WGS sequence"/>
</dbReference>
<name>A0A445MDP5_ENSVE</name>
<sequence length="217" mass="23487">MPHPLLSPLLLPSVGAASATALVLSSFPAAAAARFLRGLPLLPHLPSAPLFLPFLPCRRLLAATATATHCRNLLPTAATLAARSPRSLPPTGVISSPPYQSQPQPHLPPSLPRRTPLPQPSSDPRCLLFFPLLQTPLWQQPPTPAILNRRLLSSSSRTQHQRYYRPPPMPPPHGLPPLTEREVGIGSLSNNLYPITHRCPSLVKHRVSWLIEGGGEA</sequence>
<feature type="signal peptide" evidence="2">
    <location>
        <begin position="1"/>
        <end position="21"/>
    </location>
</feature>
<proteinExistence type="predicted"/>
<keyword evidence="2" id="KW-0732">Signal</keyword>
<accession>A0A445MDP5</accession>
<reference evidence="3" key="1">
    <citation type="journal article" date="2018" name="Data Brief">
        <title>Genome sequence data from 17 accessions of Ensete ventricosum, a staple food crop for millions in Ethiopia.</title>
        <authorList>
            <person name="Yemataw Z."/>
            <person name="Muzemil S."/>
            <person name="Ambachew D."/>
            <person name="Tripathi L."/>
            <person name="Tesfaye K."/>
            <person name="Chala A."/>
            <person name="Farbos A."/>
            <person name="O'Neill P."/>
            <person name="Moore K."/>
            <person name="Grant M."/>
            <person name="Studholme D.J."/>
        </authorList>
    </citation>
    <scope>NUCLEOTIDE SEQUENCE [LARGE SCALE GENOMIC DNA]</scope>
    <source>
        <tissue evidence="3">Leaf</tissue>
    </source>
</reference>